<protein>
    <recommendedName>
        <fullName evidence="7">Cytosol aminopeptidase domain-containing protein</fullName>
    </recommendedName>
</protein>
<dbReference type="PRINTS" id="PR00481">
    <property type="entry name" value="LAMNOPPTDASE"/>
</dbReference>
<dbReference type="InterPro" id="IPR000819">
    <property type="entry name" value="Peptidase_M17_C"/>
</dbReference>
<dbReference type="EMBL" id="RSCE01000002">
    <property type="protein sequence ID" value="RSH86465.1"/>
    <property type="molecule type" value="Genomic_DNA"/>
</dbReference>
<dbReference type="NCBIfam" id="NF002073">
    <property type="entry name" value="PRK00913.1-2"/>
    <property type="match status" value="1"/>
</dbReference>
<dbReference type="GO" id="GO:0070006">
    <property type="term" value="F:metalloaminopeptidase activity"/>
    <property type="evidence" value="ECO:0007669"/>
    <property type="project" value="InterPro"/>
</dbReference>
<feature type="domain" description="Cytosol aminopeptidase" evidence="7">
    <location>
        <begin position="357"/>
        <end position="364"/>
    </location>
</feature>
<dbReference type="GO" id="GO:0006508">
    <property type="term" value="P:proteolysis"/>
    <property type="evidence" value="ECO:0007669"/>
    <property type="project" value="UniProtKB-KW"/>
</dbReference>
<dbReference type="SUPFAM" id="SSF53187">
    <property type="entry name" value="Zn-dependent exopeptidases"/>
    <property type="match status" value="1"/>
</dbReference>
<dbReference type="CDD" id="cd00433">
    <property type="entry name" value="Peptidase_M17"/>
    <property type="match status" value="1"/>
</dbReference>
<evidence type="ECO:0000313" key="8">
    <source>
        <dbReference type="EMBL" id="RSH86465.1"/>
    </source>
</evidence>
<dbReference type="PANTHER" id="PTHR11963:SF23">
    <property type="entry name" value="CYTOSOL AMINOPEPTIDASE"/>
    <property type="match status" value="1"/>
</dbReference>
<evidence type="ECO:0000313" key="9">
    <source>
        <dbReference type="Proteomes" id="UP000279236"/>
    </source>
</evidence>
<dbReference type="PANTHER" id="PTHR11963">
    <property type="entry name" value="LEUCINE AMINOPEPTIDASE-RELATED"/>
    <property type="match status" value="1"/>
</dbReference>
<dbReference type="GO" id="GO:0005737">
    <property type="term" value="C:cytoplasm"/>
    <property type="evidence" value="ECO:0007669"/>
    <property type="project" value="InterPro"/>
</dbReference>
<dbReference type="Gene3D" id="3.40.220.10">
    <property type="entry name" value="Leucine Aminopeptidase, subunit E, domain 1"/>
    <property type="match status" value="1"/>
</dbReference>
<evidence type="ECO:0000256" key="3">
    <source>
        <dbReference type="ARBA" id="ARBA00009528"/>
    </source>
</evidence>
<dbReference type="OrthoDB" id="412814at2759"/>
<comment type="catalytic activity">
    <reaction evidence="2">
        <text>Release of N-terminal proline from a peptide.</text>
        <dbReference type="EC" id="3.4.11.5"/>
    </reaction>
</comment>
<dbReference type="InterPro" id="IPR023042">
    <property type="entry name" value="Peptidase_M17_leu_NH2_pept"/>
</dbReference>
<dbReference type="SUPFAM" id="SSF52949">
    <property type="entry name" value="Macro domain-like"/>
    <property type="match status" value="1"/>
</dbReference>
<keyword evidence="4" id="KW-0031">Aminopeptidase</keyword>
<dbReference type="RefSeq" id="XP_028479250.1">
    <property type="nucleotide sequence ID" value="XM_028620278.1"/>
</dbReference>
<gene>
    <name evidence="8" type="ORF">EHS24_004721</name>
</gene>
<accession>A0A427Y5V1</accession>
<dbReference type="AlphaFoldDB" id="A0A427Y5V1"/>
<dbReference type="Proteomes" id="UP000279236">
    <property type="component" value="Unassembled WGS sequence"/>
</dbReference>
<evidence type="ECO:0000256" key="1">
    <source>
        <dbReference type="ARBA" id="ARBA00000135"/>
    </source>
</evidence>
<comment type="similarity">
    <text evidence="3">Belongs to the peptidase M17 family.</text>
</comment>
<keyword evidence="9" id="KW-1185">Reference proteome</keyword>
<evidence type="ECO:0000259" key="7">
    <source>
        <dbReference type="PROSITE" id="PS00631"/>
    </source>
</evidence>
<keyword evidence="6" id="KW-0378">Hydrolase</keyword>
<comment type="catalytic activity">
    <reaction evidence="1">
        <text>Release of an N-terminal amino acid, Xaa-|-Yaa-, in which Xaa is preferably Leu, but may be other amino acids including Pro although not Arg or Lys, and Yaa may be Pro. Amino acid amides and methyl esters are also readily hydrolyzed, but rates on arylamides are exceedingly low.</text>
        <dbReference type="EC" id="3.4.11.1"/>
    </reaction>
</comment>
<dbReference type="InterPro" id="IPR043472">
    <property type="entry name" value="Macro_dom-like"/>
</dbReference>
<proteinExistence type="inferred from homology"/>
<evidence type="ECO:0000256" key="4">
    <source>
        <dbReference type="ARBA" id="ARBA00022438"/>
    </source>
</evidence>
<dbReference type="GeneID" id="39589264"/>
<sequence length="520" mass="53224">MSSIAMTPVPIALPTVTKITSVAPSSGPISGVDAVVIGVASTTEAGPRLVGDAQAFAGDRAATLAGQLGKLGFKGKSCSVLALPGAENDPAPVLLFVGLGEEPEQGFKPETLRRAAGAATRAAGAAEHKTVAVILPTSTAETLAAVTEGASLGAYAWTAYKTKDTTTPVAAIQIVTAGDAEVVRRAEVTARRVKNARELVNIPGSDLFPSSFAQHVVESAKGIEGVKVEVWDENKLRAEKMGGLVGVGQGSVHPPRLVKVAYTPSNANAKHLSIVGKGITFDTGGISLKPSPKMWEMKGDMGGAAATVQAVLAAAELKVPVRVTGWLCLAENMPSGTALKNGDVIRQRTGTTVEVHNTDAEGRLVLADGLAVAQASATGYGTEDAEPDLLLDIATLTGAQMAALGTRTAGLMGDDKAIKAVERAAAASGEPFWAMPFPEELLEDMKSTTADLKNIGSVPYGGMLKAGVFLQQFAGKQGNWAHLDIAGPAANSGAPWGYTPTEGSGFGTMTLLKVAEQLGA</sequence>
<evidence type="ECO:0000256" key="2">
    <source>
        <dbReference type="ARBA" id="ARBA00001585"/>
    </source>
</evidence>
<dbReference type="HAMAP" id="MF_00181">
    <property type="entry name" value="Cytosol_peptidase_M17"/>
    <property type="match status" value="1"/>
</dbReference>
<dbReference type="InterPro" id="IPR011356">
    <property type="entry name" value="Leucine_aapep/pepB"/>
</dbReference>
<organism evidence="8 9">
    <name type="scientific">Apiotrichum porosum</name>
    <dbReference type="NCBI Taxonomy" id="105984"/>
    <lineage>
        <taxon>Eukaryota</taxon>
        <taxon>Fungi</taxon>
        <taxon>Dikarya</taxon>
        <taxon>Basidiomycota</taxon>
        <taxon>Agaricomycotina</taxon>
        <taxon>Tremellomycetes</taxon>
        <taxon>Trichosporonales</taxon>
        <taxon>Trichosporonaceae</taxon>
        <taxon>Apiotrichum</taxon>
    </lineage>
</organism>
<dbReference type="Pfam" id="PF00883">
    <property type="entry name" value="Peptidase_M17"/>
    <property type="match status" value="1"/>
</dbReference>
<dbReference type="STRING" id="105984.A0A427Y5V1"/>
<evidence type="ECO:0000256" key="6">
    <source>
        <dbReference type="ARBA" id="ARBA00022801"/>
    </source>
</evidence>
<keyword evidence="5" id="KW-0645">Protease</keyword>
<dbReference type="InterPro" id="IPR008283">
    <property type="entry name" value="Peptidase_M17_N"/>
</dbReference>
<dbReference type="GO" id="GO:0030145">
    <property type="term" value="F:manganese ion binding"/>
    <property type="evidence" value="ECO:0007669"/>
    <property type="project" value="InterPro"/>
</dbReference>
<name>A0A427Y5V1_9TREE</name>
<reference evidence="8 9" key="1">
    <citation type="submission" date="2018-11" db="EMBL/GenBank/DDBJ databases">
        <title>Genome sequence of Apiotrichum porosum DSM 27194.</title>
        <authorList>
            <person name="Aliyu H."/>
            <person name="Gorte O."/>
            <person name="Ochsenreither K."/>
        </authorList>
    </citation>
    <scope>NUCLEOTIDE SEQUENCE [LARGE SCALE GENOMIC DNA]</scope>
    <source>
        <strain evidence="8 9">DSM 27194</strain>
    </source>
</reference>
<dbReference type="PROSITE" id="PS00631">
    <property type="entry name" value="CYTOSOL_AP"/>
    <property type="match status" value="1"/>
</dbReference>
<evidence type="ECO:0000256" key="5">
    <source>
        <dbReference type="ARBA" id="ARBA00022670"/>
    </source>
</evidence>
<dbReference type="Gene3D" id="3.40.630.10">
    <property type="entry name" value="Zn peptidases"/>
    <property type="match status" value="1"/>
</dbReference>
<dbReference type="Pfam" id="PF02789">
    <property type="entry name" value="Peptidase_M17_N"/>
    <property type="match status" value="1"/>
</dbReference>
<comment type="caution">
    <text evidence="8">The sequence shown here is derived from an EMBL/GenBank/DDBJ whole genome shotgun (WGS) entry which is preliminary data.</text>
</comment>